<keyword evidence="4" id="KW-1185">Reference proteome</keyword>
<dbReference type="InterPro" id="IPR040030">
    <property type="entry name" value="Ribosomal_mL57"/>
</dbReference>
<dbReference type="Gene3D" id="1.10.1520.10">
    <property type="entry name" value="Ribonuclease III domain"/>
    <property type="match status" value="1"/>
</dbReference>
<organism evidence="3 4">
    <name type="scientific">Lepraria finkii</name>
    <dbReference type="NCBI Taxonomy" id="1340010"/>
    <lineage>
        <taxon>Eukaryota</taxon>
        <taxon>Fungi</taxon>
        <taxon>Dikarya</taxon>
        <taxon>Ascomycota</taxon>
        <taxon>Pezizomycotina</taxon>
        <taxon>Lecanoromycetes</taxon>
        <taxon>OSLEUM clade</taxon>
        <taxon>Lecanoromycetidae</taxon>
        <taxon>Lecanorales</taxon>
        <taxon>Lecanorineae</taxon>
        <taxon>Stereocaulaceae</taxon>
        <taxon>Lepraria</taxon>
    </lineage>
</organism>
<accession>A0ABR4BB69</accession>
<dbReference type="CDD" id="cd00593">
    <property type="entry name" value="RIBOc"/>
    <property type="match status" value="1"/>
</dbReference>
<sequence length="273" mass="30571">MVKSPQAASMAKLLPTSGLSGLTKHLTRRATCRRCALLHPATKTFSTSISQEEERYGNRGRELREGTPRWQSTPPRMKAPFRLKSPVENNDFPVNEDPSRLDKVYTRVLGRGGDKILTEEVKWLAVTHKSFDHGRRGYNDRLAFLGKLIVELQTSLALVYGSSASQTEVVLEQDQYGRMPFRHPALEGLDSLTEHGKDKNVDKRRIAELSESYGLDAVVRWKPKRMTNLQWSGQSVVISQALYAIVGAVALQKGGHVANDVVRERILNPLGLQ</sequence>
<protein>
    <recommendedName>
        <fullName evidence="2">RNase III domain-containing protein</fullName>
    </recommendedName>
</protein>
<dbReference type="InterPro" id="IPR036389">
    <property type="entry name" value="RNase_III_sf"/>
</dbReference>
<dbReference type="PANTHER" id="PTHR28160">
    <property type="entry name" value="54S RIBOSOMAL PROTEIN L15, MITOCHONDRIAL"/>
    <property type="match status" value="1"/>
</dbReference>
<feature type="region of interest" description="Disordered" evidence="1">
    <location>
        <begin position="48"/>
        <end position="95"/>
    </location>
</feature>
<dbReference type="Pfam" id="PF14622">
    <property type="entry name" value="Ribonucleas_3_3"/>
    <property type="match status" value="1"/>
</dbReference>
<evidence type="ECO:0000313" key="3">
    <source>
        <dbReference type="EMBL" id="KAL2055104.1"/>
    </source>
</evidence>
<comment type="caution">
    <text evidence="3">The sequence shown here is derived from an EMBL/GenBank/DDBJ whole genome shotgun (WGS) entry which is preliminary data.</text>
</comment>
<evidence type="ECO:0000313" key="4">
    <source>
        <dbReference type="Proteomes" id="UP001590951"/>
    </source>
</evidence>
<evidence type="ECO:0000259" key="2">
    <source>
        <dbReference type="Pfam" id="PF14622"/>
    </source>
</evidence>
<dbReference type="SUPFAM" id="SSF69065">
    <property type="entry name" value="RNase III domain-like"/>
    <property type="match status" value="1"/>
</dbReference>
<dbReference type="Proteomes" id="UP001590951">
    <property type="component" value="Unassembled WGS sequence"/>
</dbReference>
<name>A0ABR4BB69_9LECA</name>
<gene>
    <name evidence="3" type="ORF">ABVK25_004442</name>
</gene>
<feature type="domain" description="RNase III" evidence="2">
    <location>
        <begin position="119"/>
        <end position="269"/>
    </location>
</feature>
<proteinExistence type="predicted"/>
<dbReference type="InterPro" id="IPR000999">
    <property type="entry name" value="RNase_III_dom"/>
</dbReference>
<dbReference type="PANTHER" id="PTHR28160:SF1">
    <property type="entry name" value="LARGE RIBOSOMAL SUBUNIT PROTEIN ML57"/>
    <property type="match status" value="1"/>
</dbReference>
<evidence type="ECO:0000256" key="1">
    <source>
        <dbReference type="SAM" id="MobiDB-lite"/>
    </source>
</evidence>
<reference evidence="3 4" key="1">
    <citation type="submission" date="2024-09" db="EMBL/GenBank/DDBJ databases">
        <title>Rethinking Asexuality: The Enigmatic Case of Functional Sexual Genes in Lepraria (Stereocaulaceae).</title>
        <authorList>
            <person name="Doellman M."/>
            <person name="Sun Y."/>
            <person name="Barcenas-Pena A."/>
            <person name="Lumbsch H.T."/>
            <person name="Grewe F."/>
        </authorList>
    </citation>
    <scope>NUCLEOTIDE SEQUENCE [LARGE SCALE GENOMIC DNA]</scope>
    <source>
        <strain evidence="3 4">Grewe 0041</strain>
    </source>
</reference>
<dbReference type="EMBL" id="JBHFEH010000012">
    <property type="protein sequence ID" value="KAL2055104.1"/>
    <property type="molecule type" value="Genomic_DNA"/>
</dbReference>
<feature type="compositionally biased region" description="Basic and acidic residues" evidence="1">
    <location>
        <begin position="52"/>
        <end position="67"/>
    </location>
</feature>